<dbReference type="InterPro" id="IPR023365">
    <property type="entry name" value="Sortase_dom-sf"/>
</dbReference>
<evidence type="ECO:0000313" key="4">
    <source>
        <dbReference type="EMBL" id="GAA4880834.1"/>
    </source>
</evidence>
<dbReference type="CDD" id="cd05829">
    <property type="entry name" value="Sortase_F"/>
    <property type="match status" value="1"/>
</dbReference>
<organism evidence="4 5">
    <name type="scientific">Kitasatospora terrestris</name>
    <dbReference type="NCBI Taxonomy" id="258051"/>
    <lineage>
        <taxon>Bacteria</taxon>
        <taxon>Bacillati</taxon>
        <taxon>Actinomycetota</taxon>
        <taxon>Actinomycetes</taxon>
        <taxon>Kitasatosporales</taxon>
        <taxon>Streptomycetaceae</taxon>
        <taxon>Kitasatospora</taxon>
    </lineage>
</organism>
<feature type="chain" id="PRO_5047044244" description="Class F sortase" evidence="3">
    <location>
        <begin position="36"/>
        <end position="228"/>
    </location>
</feature>
<reference evidence="5" key="1">
    <citation type="journal article" date="2019" name="Int. J. Syst. Evol. Microbiol.">
        <title>The Global Catalogue of Microorganisms (GCM) 10K type strain sequencing project: providing services to taxonomists for standard genome sequencing and annotation.</title>
        <authorList>
            <consortium name="The Broad Institute Genomics Platform"/>
            <consortium name="The Broad Institute Genome Sequencing Center for Infectious Disease"/>
            <person name="Wu L."/>
            <person name="Ma J."/>
        </authorList>
    </citation>
    <scope>NUCLEOTIDE SEQUENCE [LARGE SCALE GENOMIC DNA]</scope>
    <source>
        <strain evidence="5">JCM 13006</strain>
    </source>
</reference>
<comment type="caution">
    <text evidence="4">The sequence shown here is derived from an EMBL/GenBank/DDBJ whole genome shotgun (WGS) entry which is preliminary data.</text>
</comment>
<dbReference type="Proteomes" id="UP001501752">
    <property type="component" value="Unassembled WGS sequence"/>
</dbReference>
<keyword evidence="5" id="KW-1185">Reference proteome</keyword>
<sequence length="228" mass="23751">MPVRRTSAHRRGRRPRWAPAAAAGLLLAGGATLLAARDQDPAPVRIAAADGARTADGAPTSAGGGTPSTAPPSSATAQLRLSPPVRLVIARIGVDAPVRGVGLNPDGTVEVPSLDRPEQVGWYRGGPGPGQVGPAVLLGHYDTHKGPAVFHELPRLHPGDRIEIGREDGSTLAYRVRELRQFAKDAFPTELVYGDTAGPQLRLITCGGTLAGNGHYTDNIIVFADPLP</sequence>
<keyword evidence="3" id="KW-0732">Signal</keyword>
<dbReference type="Gene3D" id="2.40.260.10">
    <property type="entry name" value="Sortase"/>
    <property type="match status" value="1"/>
</dbReference>
<accession>A0ABP9ETM6</accession>
<dbReference type="Pfam" id="PF04203">
    <property type="entry name" value="Sortase"/>
    <property type="match status" value="1"/>
</dbReference>
<dbReference type="InterPro" id="IPR005754">
    <property type="entry name" value="Sortase"/>
</dbReference>
<proteinExistence type="predicted"/>
<feature type="signal peptide" evidence="3">
    <location>
        <begin position="1"/>
        <end position="35"/>
    </location>
</feature>
<evidence type="ECO:0008006" key="6">
    <source>
        <dbReference type="Google" id="ProtNLM"/>
    </source>
</evidence>
<gene>
    <name evidence="4" type="ORF">GCM10023235_71360</name>
</gene>
<dbReference type="EMBL" id="BAABIS010000001">
    <property type="protein sequence ID" value="GAA4880834.1"/>
    <property type="molecule type" value="Genomic_DNA"/>
</dbReference>
<feature type="compositionally biased region" description="Low complexity" evidence="2">
    <location>
        <begin position="51"/>
        <end position="76"/>
    </location>
</feature>
<evidence type="ECO:0000256" key="3">
    <source>
        <dbReference type="SAM" id="SignalP"/>
    </source>
</evidence>
<evidence type="ECO:0000256" key="1">
    <source>
        <dbReference type="ARBA" id="ARBA00022801"/>
    </source>
</evidence>
<dbReference type="SUPFAM" id="SSF63817">
    <property type="entry name" value="Sortase"/>
    <property type="match status" value="1"/>
</dbReference>
<dbReference type="NCBIfam" id="NF033748">
    <property type="entry name" value="class_F_sortase"/>
    <property type="match status" value="1"/>
</dbReference>
<dbReference type="InterPro" id="IPR042001">
    <property type="entry name" value="Sortase_F"/>
</dbReference>
<evidence type="ECO:0000313" key="5">
    <source>
        <dbReference type="Proteomes" id="UP001501752"/>
    </source>
</evidence>
<keyword evidence="1" id="KW-0378">Hydrolase</keyword>
<name>A0ABP9ETM6_9ACTN</name>
<feature type="region of interest" description="Disordered" evidence="2">
    <location>
        <begin position="51"/>
        <end position="78"/>
    </location>
</feature>
<protein>
    <recommendedName>
        <fullName evidence="6">Class F sortase</fullName>
    </recommendedName>
</protein>
<evidence type="ECO:0000256" key="2">
    <source>
        <dbReference type="SAM" id="MobiDB-lite"/>
    </source>
</evidence>